<dbReference type="Proteomes" id="UP000184080">
    <property type="component" value="Unassembled WGS sequence"/>
</dbReference>
<comment type="similarity">
    <text evidence="1 5">Belongs to the universal ribosomal protein uL29 family.</text>
</comment>
<dbReference type="NCBIfam" id="TIGR00012">
    <property type="entry name" value="L29"/>
    <property type="match status" value="1"/>
</dbReference>
<proteinExistence type="inferred from homology"/>
<dbReference type="OrthoDB" id="9815192at2"/>
<evidence type="ECO:0000256" key="1">
    <source>
        <dbReference type="ARBA" id="ARBA00009254"/>
    </source>
</evidence>
<evidence type="ECO:0000313" key="7">
    <source>
        <dbReference type="Proteomes" id="UP000184080"/>
    </source>
</evidence>
<evidence type="ECO:0000256" key="2">
    <source>
        <dbReference type="ARBA" id="ARBA00022980"/>
    </source>
</evidence>
<keyword evidence="3 5" id="KW-0687">Ribonucleoprotein</keyword>
<reference evidence="6 7" key="1">
    <citation type="submission" date="2016-11" db="EMBL/GenBank/DDBJ databases">
        <authorList>
            <person name="Jaros S."/>
            <person name="Januszkiewicz K."/>
            <person name="Wedrychowicz H."/>
        </authorList>
    </citation>
    <scope>NUCLEOTIDE SEQUENCE [LARGE SCALE GENOMIC DNA]</scope>
    <source>
        <strain evidence="6 7">DSM 21864</strain>
    </source>
</reference>
<dbReference type="PROSITE" id="PS00579">
    <property type="entry name" value="RIBOSOMAL_L29"/>
    <property type="match status" value="1"/>
</dbReference>
<keyword evidence="2 5" id="KW-0689">Ribosomal protein</keyword>
<dbReference type="PANTHER" id="PTHR10916:SF0">
    <property type="entry name" value="LARGE RIBOSOMAL SUBUNIT PROTEIN UL29C"/>
    <property type="match status" value="1"/>
</dbReference>
<dbReference type="GO" id="GO:0022625">
    <property type="term" value="C:cytosolic large ribosomal subunit"/>
    <property type="evidence" value="ECO:0007669"/>
    <property type="project" value="TreeGrafter"/>
</dbReference>
<dbReference type="STRING" id="1121298.SAMN05444401_3222"/>
<dbReference type="FunFam" id="1.10.287.310:FF:000001">
    <property type="entry name" value="50S ribosomal protein L29"/>
    <property type="match status" value="1"/>
</dbReference>
<dbReference type="RefSeq" id="WP_073008932.1">
    <property type="nucleotide sequence ID" value="NZ_FQZO01000005.1"/>
</dbReference>
<dbReference type="InterPro" id="IPR050063">
    <property type="entry name" value="Ribosomal_protein_uL29"/>
</dbReference>
<dbReference type="GO" id="GO:0003735">
    <property type="term" value="F:structural constituent of ribosome"/>
    <property type="evidence" value="ECO:0007669"/>
    <property type="project" value="InterPro"/>
</dbReference>
<keyword evidence="7" id="KW-1185">Reference proteome</keyword>
<accession>A0A1M6JTC0</accession>
<protein>
    <recommendedName>
        <fullName evidence="4 5">Large ribosomal subunit protein uL29</fullName>
    </recommendedName>
</protein>
<dbReference type="HAMAP" id="MF_00374">
    <property type="entry name" value="Ribosomal_uL29"/>
    <property type="match status" value="1"/>
</dbReference>
<dbReference type="InterPro" id="IPR001854">
    <property type="entry name" value="Ribosomal_uL29"/>
</dbReference>
<name>A0A1M6JTC0_9CLOT</name>
<organism evidence="6 7">
    <name type="scientific">Clostridium amylolyticum</name>
    <dbReference type="NCBI Taxonomy" id="1121298"/>
    <lineage>
        <taxon>Bacteria</taxon>
        <taxon>Bacillati</taxon>
        <taxon>Bacillota</taxon>
        <taxon>Clostridia</taxon>
        <taxon>Eubacteriales</taxon>
        <taxon>Clostridiaceae</taxon>
        <taxon>Clostridium</taxon>
    </lineage>
</organism>
<evidence type="ECO:0000313" key="6">
    <source>
        <dbReference type="EMBL" id="SHJ49957.1"/>
    </source>
</evidence>
<dbReference type="Pfam" id="PF00831">
    <property type="entry name" value="Ribosomal_L29"/>
    <property type="match status" value="1"/>
</dbReference>
<evidence type="ECO:0000256" key="3">
    <source>
        <dbReference type="ARBA" id="ARBA00023274"/>
    </source>
</evidence>
<dbReference type="Gene3D" id="1.10.287.310">
    <property type="match status" value="1"/>
</dbReference>
<dbReference type="InterPro" id="IPR018254">
    <property type="entry name" value="Ribosomal_uL29_CS"/>
</dbReference>
<dbReference type="InterPro" id="IPR036049">
    <property type="entry name" value="Ribosomal_uL29_sf"/>
</dbReference>
<dbReference type="CDD" id="cd00427">
    <property type="entry name" value="Ribosomal_L29_HIP"/>
    <property type="match status" value="1"/>
</dbReference>
<evidence type="ECO:0000256" key="5">
    <source>
        <dbReference type="HAMAP-Rule" id="MF_00374"/>
    </source>
</evidence>
<dbReference type="AlphaFoldDB" id="A0A1M6JTC0"/>
<dbReference type="EMBL" id="FQZO01000005">
    <property type="protein sequence ID" value="SHJ49957.1"/>
    <property type="molecule type" value="Genomic_DNA"/>
</dbReference>
<dbReference type="SUPFAM" id="SSF46561">
    <property type="entry name" value="Ribosomal protein L29 (L29p)"/>
    <property type="match status" value="1"/>
</dbReference>
<sequence>MKARELRELRSNDSQDLKVKLNDLKTELFNLRFQLATGQLENPMRIREVKKSIAQIKTIIREDEIRRAFEQ</sequence>
<dbReference type="PANTHER" id="PTHR10916">
    <property type="entry name" value="60S RIBOSOMAL PROTEIN L35/50S RIBOSOMAL PROTEIN L29"/>
    <property type="match status" value="1"/>
</dbReference>
<evidence type="ECO:0000256" key="4">
    <source>
        <dbReference type="ARBA" id="ARBA00035204"/>
    </source>
</evidence>
<gene>
    <name evidence="5" type="primary">rpmC</name>
    <name evidence="6" type="ORF">SAMN05444401_3222</name>
</gene>
<dbReference type="GO" id="GO:0006412">
    <property type="term" value="P:translation"/>
    <property type="evidence" value="ECO:0007669"/>
    <property type="project" value="UniProtKB-UniRule"/>
</dbReference>